<dbReference type="EMBL" id="BAAAZR010000031">
    <property type="protein sequence ID" value="GAA3832689.1"/>
    <property type="molecule type" value="Genomic_DNA"/>
</dbReference>
<feature type="region of interest" description="Disordered" evidence="1">
    <location>
        <begin position="712"/>
        <end position="751"/>
    </location>
</feature>
<comment type="caution">
    <text evidence="2">The sequence shown here is derived from an EMBL/GenBank/DDBJ whole genome shotgun (WGS) entry which is preliminary data.</text>
</comment>
<name>A0ABP7J312_9ACTN</name>
<reference evidence="3" key="1">
    <citation type="journal article" date="2019" name="Int. J. Syst. Evol. Microbiol.">
        <title>The Global Catalogue of Microorganisms (GCM) 10K type strain sequencing project: providing services to taxonomists for standard genome sequencing and annotation.</title>
        <authorList>
            <consortium name="The Broad Institute Genomics Platform"/>
            <consortium name="The Broad Institute Genome Sequencing Center for Infectious Disease"/>
            <person name="Wu L."/>
            <person name="Ma J."/>
        </authorList>
    </citation>
    <scope>NUCLEOTIDE SEQUENCE [LARGE SCALE GENOMIC DNA]</scope>
    <source>
        <strain evidence="3">JCM 16908</strain>
    </source>
</reference>
<organism evidence="2 3">
    <name type="scientific">Sphaerisporangium flaviroseum</name>
    <dbReference type="NCBI Taxonomy" id="509199"/>
    <lineage>
        <taxon>Bacteria</taxon>
        <taxon>Bacillati</taxon>
        <taxon>Actinomycetota</taxon>
        <taxon>Actinomycetes</taxon>
        <taxon>Streptosporangiales</taxon>
        <taxon>Streptosporangiaceae</taxon>
        <taxon>Sphaerisporangium</taxon>
    </lineage>
</organism>
<evidence type="ECO:0000256" key="1">
    <source>
        <dbReference type="SAM" id="MobiDB-lite"/>
    </source>
</evidence>
<evidence type="ECO:0000313" key="3">
    <source>
        <dbReference type="Proteomes" id="UP001500888"/>
    </source>
</evidence>
<accession>A0ABP7J312</accession>
<proteinExistence type="predicted"/>
<keyword evidence="3" id="KW-1185">Reference proteome</keyword>
<feature type="region of interest" description="Disordered" evidence="1">
    <location>
        <begin position="652"/>
        <end position="686"/>
    </location>
</feature>
<evidence type="ECO:0008006" key="4">
    <source>
        <dbReference type="Google" id="ProtNLM"/>
    </source>
</evidence>
<dbReference type="Proteomes" id="UP001500888">
    <property type="component" value="Unassembled WGS sequence"/>
</dbReference>
<evidence type="ECO:0000313" key="2">
    <source>
        <dbReference type="EMBL" id="GAA3832689.1"/>
    </source>
</evidence>
<protein>
    <recommendedName>
        <fullName evidence="4">MarR family transcriptional regulator</fullName>
    </recommendedName>
</protein>
<sequence>MTRDSRTATTPTTSPHPDHQATAITAATEWALCAPALGRRGRVRLSPRDVRGFPAPRQGRESRLEQVLPLDAPPVDPAAVYVYDVASGSGRLLVGDFDISLASAHSPGDPAALVAADAAAFAADIRRCGGRVITDISPTGGRHVYVLWQADLPFDELRRVARALARRYRTFDPKPMCGLANGLIRPPGSVHRRGGRQRLTMSLDQARAAIDHPNGPGVWDRLLELLEQDLHAVEQGEREVDLGELVVDEAGAPWLPRPGSNASLPLRPEMERTARLGIYSHQDYASDSNARQAVLAAAAERGWRLADVTGRLREGVWPGMARFYSRYRPGRPVADRLEKDWKKAVTFVLREKTRHSSHTRELTHRGGHGAEAWGEAMTQPVQSKGGEVSEIFSLESYRYLRTWWSALRVAEVTGRWSGRGAITYRRVLRAIVAAAQMSVTSHGSPYPEFGTRNLGLMCGLDHSTVAKALKKLREESDPFLERLDEDYHPDTPEHDRVRPRHGTAGDRYRLLIPAAYADVAAWRRWKPGKLGAVHPVFRGELGGPAALVYEHLGADDTKGLELAHLAGLSPTATNHALRQLAEYGLAERGRHGWHRGPIDPDVVADALGVDQQIQQLRARHRAERLAWRAYLTAIAVPDTLADLLAVPQDPDLATADPHPLAASDDPTWPATGQGPEPPPWLPPEDAYTQQTPAAALQEEQLRCALQLIQDELGGRPISPSARPGPPPRDLSSNTRAQYRDLAAVYDRRNRS</sequence>
<gene>
    <name evidence="2" type="ORF">GCM10022226_62470</name>
</gene>